<dbReference type="InterPro" id="IPR016035">
    <property type="entry name" value="Acyl_Trfase/lysoPLipase"/>
</dbReference>
<dbReference type="InterPro" id="IPR032821">
    <property type="entry name" value="PKS_assoc"/>
</dbReference>
<dbReference type="InterPro" id="IPR049551">
    <property type="entry name" value="PKS_DH_C"/>
</dbReference>
<dbReference type="SMART" id="SM00829">
    <property type="entry name" value="PKS_ER"/>
    <property type="match status" value="1"/>
</dbReference>
<feature type="domain" description="PKS/mFAS DH" evidence="11">
    <location>
        <begin position="937"/>
        <end position="1249"/>
    </location>
</feature>
<dbReference type="Pfam" id="PF08242">
    <property type="entry name" value="Methyltransf_12"/>
    <property type="match status" value="1"/>
</dbReference>
<dbReference type="PROSITE" id="PS00012">
    <property type="entry name" value="PHOSPHOPANTETHEINE"/>
    <property type="match status" value="1"/>
</dbReference>
<dbReference type="CDD" id="cd05195">
    <property type="entry name" value="enoyl_red"/>
    <property type="match status" value="1"/>
</dbReference>
<dbReference type="PROSITE" id="PS50075">
    <property type="entry name" value="CARRIER"/>
    <property type="match status" value="1"/>
</dbReference>
<dbReference type="SMART" id="SM00827">
    <property type="entry name" value="PKS_AT"/>
    <property type="match status" value="1"/>
</dbReference>
<dbReference type="Gene3D" id="3.40.50.720">
    <property type="entry name" value="NAD(P)-binding Rossmann-like Domain"/>
    <property type="match status" value="2"/>
</dbReference>
<dbReference type="SUPFAM" id="SSF50129">
    <property type="entry name" value="GroES-like"/>
    <property type="match status" value="1"/>
</dbReference>
<dbReference type="SMART" id="SM00822">
    <property type="entry name" value="PKS_KR"/>
    <property type="match status" value="1"/>
</dbReference>
<dbReference type="CDD" id="cd00833">
    <property type="entry name" value="PKS"/>
    <property type="match status" value="1"/>
</dbReference>
<dbReference type="GeneID" id="43659725"/>
<dbReference type="Gene3D" id="3.40.366.10">
    <property type="entry name" value="Malonyl-Coenzyme A Acyl Carrier Protein, domain 2"/>
    <property type="match status" value="1"/>
</dbReference>
<dbReference type="Pfam" id="PF13602">
    <property type="entry name" value="ADH_zinc_N_2"/>
    <property type="match status" value="1"/>
</dbReference>
<dbReference type="Gene3D" id="1.10.1200.10">
    <property type="entry name" value="ACP-like"/>
    <property type="match status" value="1"/>
</dbReference>
<dbReference type="InterPro" id="IPR011032">
    <property type="entry name" value="GroES-like_sf"/>
</dbReference>
<dbReference type="SMART" id="SM00825">
    <property type="entry name" value="PKS_KS"/>
    <property type="match status" value="1"/>
</dbReference>
<dbReference type="PROSITE" id="PS01162">
    <property type="entry name" value="QOR_ZETA_CRYSTAL"/>
    <property type="match status" value="1"/>
</dbReference>
<dbReference type="InterPro" id="IPR020841">
    <property type="entry name" value="PKS_Beta-ketoAc_synthase_dom"/>
</dbReference>
<dbReference type="PROSITE" id="PS52019">
    <property type="entry name" value="PKS_MFAS_DH"/>
    <property type="match status" value="1"/>
</dbReference>
<keyword evidence="1" id="KW-0596">Phosphopantetheine</keyword>
<dbReference type="FunFam" id="3.40.50.720:FF:000209">
    <property type="entry name" value="Polyketide synthase Pks12"/>
    <property type="match status" value="1"/>
</dbReference>
<keyword evidence="6" id="KW-0511">Multifunctional enzyme</keyword>
<dbReference type="SUPFAM" id="SSF53335">
    <property type="entry name" value="S-adenosyl-L-methionine-dependent methyltransferases"/>
    <property type="match status" value="1"/>
</dbReference>
<dbReference type="GO" id="GO:0004312">
    <property type="term" value="F:fatty acid synthase activity"/>
    <property type="evidence" value="ECO:0007669"/>
    <property type="project" value="TreeGrafter"/>
</dbReference>
<dbReference type="SUPFAM" id="SSF55048">
    <property type="entry name" value="Probable ACP-binding domain of malonyl-CoA ACP transacylase"/>
    <property type="match status" value="1"/>
</dbReference>
<gene>
    <name evidence="12" type="ORF">BDV27DRAFT_170371</name>
</gene>
<dbReference type="PANTHER" id="PTHR43775:SF29">
    <property type="entry name" value="ASPERFURANONE POLYKETIDE SYNTHASE AFOG-RELATED"/>
    <property type="match status" value="1"/>
</dbReference>
<dbReference type="PROSITE" id="PS00606">
    <property type="entry name" value="KS3_1"/>
    <property type="match status" value="1"/>
</dbReference>
<keyword evidence="7" id="KW-0012">Acyltransferase</keyword>
<organism evidence="12 13">
    <name type="scientific">Aspergillus caelatus</name>
    <dbReference type="NCBI Taxonomy" id="61420"/>
    <lineage>
        <taxon>Eukaryota</taxon>
        <taxon>Fungi</taxon>
        <taxon>Dikarya</taxon>
        <taxon>Ascomycota</taxon>
        <taxon>Pezizomycotina</taxon>
        <taxon>Eurotiomycetes</taxon>
        <taxon>Eurotiomycetidae</taxon>
        <taxon>Eurotiales</taxon>
        <taxon>Aspergillaceae</taxon>
        <taxon>Aspergillus</taxon>
        <taxon>Aspergillus subgen. Circumdati</taxon>
    </lineage>
</organism>
<dbReference type="Gene3D" id="3.30.70.3290">
    <property type="match status" value="1"/>
</dbReference>
<dbReference type="PROSITE" id="PS52004">
    <property type="entry name" value="KS3_2"/>
    <property type="match status" value="1"/>
</dbReference>
<dbReference type="GO" id="GO:0016491">
    <property type="term" value="F:oxidoreductase activity"/>
    <property type="evidence" value="ECO:0007669"/>
    <property type="project" value="UniProtKB-KW"/>
</dbReference>
<dbReference type="GO" id="GO:0008270">
    <property type="term" value="F:zinc ion binding"/>
    <property type="evidence" value="ECO:0007669"/>
    <property type="project" value="InterPro"/>
</dbReference>
<evidence type="ECO:0000256" key="3">
    <source>
        <dbReference type="ARBA" id="ARBA00022679"/>
    </source>
</evidence>
<dbReference type="InterPro" id="IPR029063">
    <property type="entry name" value="SAM-dependent_MTases_sf"/>
</dbReference>
<dbReference type="Pfam" id="PF08240">
    <property type="entry name" value="ADH_N"/>
    <property type="match status" value="1"/>
</dbReference>
<evidence type="ECO:0000256" key="6">
    <source>
        <dbReference type="ARBA" id="ARBA00023268"/>
    </source>
</evidence>
<dbReference type="InterPro" id="IPR016039">
    <property type="entry name" value="Thiolase-like"/>
</dbReference>
<protein>
    <recommendedName>
        <fullName evidence="14">Polyketide synthase</fullName>
    </recommendedName>
</protein>
<dbReference type="Proteomes" id="UP000326268">
    <property type="component" value="Unassembled WGS sequence"/>
</dbReference>
<dbReference type="Gene3D" id="3.40.47.10">
    <property type="match status" value="1"/>
</dbReference>
<dbReference type="InterPro" id="IPR014043">
    <property type="entry name" value="Acyl_transferase_dom"/>
</dbReference>
<keyword evidence="4" id="KW-0521">NADP</keyword>
<evidence type="ECO:0000256" key="8">
    <source>
        <dbReference type="PROSITE-ProRule" id="PRU01363"/>
    </source>
</evidence>
<evidence type="ECO:0000259" key="11">
    <source>
        <dbReference type="PROSITE" id="PS52019"/>
    </source>
</evidence>
<dbReference type="InterPro" id="IPR050091">
    <property type="entry name" value="PKS_NRPS_Biosynth_Enz"/>
</dbReference>
<accession>A0A5N7AAS1</accession>
<dbReference type="InterPro" id="IPR009081">
    <property type="entry name" value="PP-bd_ACP"/>
</dbReference>
<dbReference type="InterPro" id="IPR042104">
    <property type="entry name" value="PKS_dehydratase_sf"/>
</dbReference>
<dbReference type="InterPro" id="IPR013968">
    <property type="entry name" value="PKS_KR"/>
</dbReference>
<dbReference type="PANTHER" id="PTHR43775">
    <property type="entry name" value="FATTY ACID SYNTHASE"/>
    <property type="match status" value="1"/>
</dbReference>
<dbReference type="SUPFAM" id="SSF51735">
    <property type="entry name" value="NAD(P)-binding Rossmann-fold domains"/>
    <property type="match status" value="2"/>
</dbReference>
<dbReference type="EMBL" id="ML737605">
    <property type="protein sequence ID" value="KAE8366954.1"/>
    <property type="molecule type" value="Genomic_DNA"/>
</dbReference>
<dbReference type="Gene3D" id="3.40.50.150">
    <property type="entry name" value="Vaccinia Virus protein VP39"/>
    <property type="match status" value="1"/>
</dbReference>
<dbReference type="InterPro" id="IPR049552">
    <property type="entry name" value="PKS_DH_N"/>
</dbReference>
<dbReference type="InterPro" id="IPR018201">
    <property type="entry name" value="Ketoacyl_synth_AS"/>
</dbReference>
<dbReference type="Pfam" id="PF23297">
    <property type="entry name" value="ACP_SdgA_C"/>
    <property type="match status" value="1"/>
</dbReference>
<dbReference type="InterPro" id="IPR036291">
    <property type="entry name" value="NAD(P)-bd_dom_sf"/>
</dbReference>
<dbReference type="SUPFAM" id="SSF47336">
    <property type="entry name" value="ACP-like"/>
    <property type="match status" value="1"/>
</dbReference>
<dbReference type="InterPro" id="IPR006162">
    <property type="entry name" value="Ppantetheine_attach_site"/>
</dbReference>
<feature type="active site" description="Proton acceptor; for dehydratase activity" evidence="8">
    <location>
        <position position="969"/>
    </location>
</feature>
<evidence type="ECO:0000256" key="1">
    <source>
        <dbReference type="ARBA" id="ARBA00022450"/>
    </source>
</evidence>
<evidence type="ECO:0000259" key="9">
    <source>
        <dbReference type="PROSITE" id="PS50075"/>
    </source>
</evidence>
<dbReference type="Pfam" id="PF08659">
    <property type="entry name" value="KR"/>
    <property type="match status" value="1"/>
</dbReference>
<dbReference type="InterPro" id="IPR013217">
    <property type="entry name" value="Methyltransf_12"/>
</dbReference>
<evidence type="ECO:0008006" key="14">
    <source>
        <dbReference type="Google" id="ProtNLM"/>
    </source>
</evidence>
<dbReference type="RefSeq" id="XP_031930035.1">
    <property type="nucleotide sequence ID" value="XM_032075279.1"/>
</dbReference>
<dbReference type="InterPro" id="IPR020807">
    <property type="entry name" value="PKS_DH"/>
</dbReference>
<dbReference type="InterPro" id="IPR057326">
    <property type="entry name" value="KR_dom"/>
</dbReference>
<dbReference type="InterPro" id="IPR016036">
    <property type="entry name" value="Malonyl_transacylase_ACP-bd"/>
</dbReference>
<dbReference type="CDD" id="cd05274">
    <property type="entry name" value="KR_FAS_SDR_x"/>
    <property type="match status" value="1"/>
</dbReference>
<dbReference type="InterPro" id="IPR020806">
    <property type="entry name" value="PKS_PP-bd"/>
</dbReference>
<dbReference type="InterPro" id="IPR049900">
    <property type="entry name" value="PKS_mFAS_DH"/>
</dbReference>
<dbReference type="Pfam" id="PF00109">
    <property type="entry name" value="ketoacyl-synt"/>
    <property type="match status" value="1"/>
</dbReference>
<dbReference type="GO" id="GO:1901336">
    <property type="term" value="P:lactone biosynthetic process"/>
    <property type="evidence" value="ECO:0007669"/>
    <property type="project" value="UniProtKB-ARBA"/>
</dbReference>
<evidence type="ECO:0000259" key="10">
    <source>
        <dbReference type="PROSITE" id="PS52004"/>
    </source>
</evidence>
<dbReference type="CDD" id="cd02440">
    <property type="entry name" value="AdoMet_MTases"/>
    <property type="match status" value="1"/>
</dbReference>
<sequence>MPTMSTCSEKGLPPLAIVGISLKFPGDAVTPDDFWKMLLEGRTAASEFPHDRVNIDALYHPDRERLDHLSLKGGNFMKGDLGAFDAGFFTINATEAEAMDPQQRLILEASYRALESAGITMAEASGSKTSVFTGSFSHDYHTLQVKDPMTLPKWHATGTSMNMLSNRVSWFFNLQGPSATVDTACSSSLMAIDLACQSIWSGNSSMGLAIGSNTILALEMSLCLDNLGLLSKDGRSYSFDQRGNGYARGEGVGVLVIRPLDEAIRHGDTIRAVIRSSCSNQDGRTPGIMQPSGTMQEKLIRDTYKRGGLDLATTRYFEAHGTGSVKSSVGHLEGASGVAGVIKVVLALEKGIIPPNAGLEKLNHRIDDEFLHIKVPQAPVPWPVDGLRRASVSSFGFGGSNIHIVLDDALNYLQSNGLQGNHNTTAHLNTMCVESHDTNGTLETTPDEAKLLVWSAADENGISRIQDKWRSFFSLLQVTDKEKKAYLSNLAYTLANRRSYHQWRTFATVKCSDDWSAIADKVARPCRSISSPNLAFIFTGQGAQWYAMGRELISGYSDFRDSIQAANRYLQTLGCQWDLLEELQKPEESSNVNKTEYSQPLCTALQVGLVDLLSHFKITPKAVVGHSAGEIAAAYCASAIDRQSAWKIAFYRGKWSSQLEKSSYVKGAMLAVALPTKDVEPYFEKVAGECEILRLTVACINSPKSVTISGEEIQIDMLKSVLSAENIFCRKLKVKVAYHSFQMHEIAAQYQSAMGELEKGNEQKIPIEMVSSVTGTWVKPEDLRVPNYWVQNMVSPVKFSDALFTLCSHTETPRRKLDRSHRRAFPIHHLVELGPHSALQAPIKENLNSSNRQSVAYHSLLVRGVPATDTVMAAAGYLHAAGYSIDLGAVNNLENLEKKGLLKSLPDLPEYPFNHSKSYWHESQISRNHRIPKIGKNDLLGSPDPNWNPLEPRWRNIIKLSEMPWVRDHQINGTILYPAAGMVVMAVEAAKQLAIAGRQISSFNIKDVTLHAAIPIQEQNETVETAFHMRPVKELTSAASHWYEFALYMNTDSSWVSNCTGTIQVAYYPEKPDPVDCGHLERDLVSQQINAYLQASKECTSPAEVQALYSHLKACGYEYGEAFQGITSLSVNPNDCTCVTGEVSNRSSASDETIHPTALDALIQTALWPTTGCGAEIIPTAVPTHIGGITLWVDGLNTTKNIFKVHTRVEPSGNSDICANITAFDDQLEKAIVSVDGLRCTAVNELAIAETHDSVDDKLCHRLEWKPDIQLLRNDDIDQICRQPCVDTSALEEFFIEVDFLLLARLLEALDVLAERSLSPSKLQVKKYLEWAAAQKRQLSDGRLLFSLEPWKSRFHDIEYIQALDSRLYESNPQGKFLVSFSRNLTKFLCEELDPLEFIFTCGLIDDYYYDTLDRSGSSRRITAYLELLAHVNPQMRILEIGAGTGSATRIFLRTLGRGPDDSQTSRYAHWEYTDISRSFFGEAASQFAAEGDRMSFNTLDIEHDPEKQGFECGTYDMVVASLVIHATSDLTKTLTHVRKLLKPGGKLIMNEMTNPERSAYVFGLLEGWWLGCESYRSLGPCVNERQWHELLSQTGFSGCDLVFPDVENATCQENAFIITTASQDAQETSRGHHIQFVYDPTDNLQAELVRLLEVGGRELTGSTVECVSLEETGSSDDLLRVFLLEYSKPVLCDMQEEVYTRLQTLLISTKTTLWVTEGGGKAFERPHLHVIEGLFRVLSEEDGGRDRYILSLERQQTEGHSHHRLVLDLISHILSPVSSVVDSEYTEHQGVLQVGRIVNHQPLNNAISIQTNPQQAIMRPFGCGTQLRLDASSSSMTNGFRFIEAEWADRSLAANEVELEVSYVGVNFRDVLIALGQLNIGSIGLECSGTITRVGTACRKFEVGDKVVGFLPNCYSTHLRFRETDPVVRIPQGISLTAAASVPANFITAYMGLKELARIQPGESVLVHSGAGGTGQAAIQIAKHFGAQVYSTVGSESKKKFLMQTYGIPESHIYSSRSTLFSKMILQQTAGKGVDIIFNSLSGESLIKSWECIAPYGRFIEIGKKDILSNSKLPMIQFAKNTTFISLDLGSWARDRPADCVSALADILALLVEGKFQPPSPIATYGVGEMEKAFRLMQGGKHHGKLVIEMRRDDPVMTILKPKPNSFFDPNATYVVSGGLGGLGQNAVNWLVSRGARNLLLLSRSGGDSPDGRKLLDQLHSQGVKALAPACNVSDAQSLRKALDACQLHMPPIKGCIQGAMVLHDVSFSDMSYTAWQTAVNPKVQGSWNLHELLPKGMDFFILLSSINGLVGSRGQANYASGNTFQDALAHYRVCIGERATSLDLGLFTFAGAVAKDPKLREMMRNNTVLEPVTEAQFHALLDSYCNPVVARDLGLSCQTTIGIHPVAMERGAGRAYWLEKPLFGILQLDQASQIDQHGQTRGVNIAAALQSATSLAEATTLTVEALILKLCKVLSLSESDIDENKALHEYGVDSLVAVELRSWFSKEMQADVAVFDIMGRATVTSLAQLAAGRSKLEKGWSA</sequence>
<feature type="region of interest" description="N-terminal hotdog fold" evidence="8">
    <location>
        <begin position="937"/>
        <end position="1070"/>
    </location>
</feature>
<proteinExistence type="predicted"/>
<dbReference type="SUPFAM" id="SSF53901">
    <property type="entry name" value="Thiolase-like"/>
    <property type="match status" value="1"/>
</dbReference>
<keyword evidence="3" id="KW-0808">Transferase</keyword>
<dbReference type="Pfam" id="PF00698">
    <property type="entry name" value="Acyl_transf_1"/>
    <property type="match status" value="1"/>
</dbReference>
<dbReference type="Gene3D" id="3.10.129.110">
    <property type="entry name" value="Polyketide synthase dehydratase"/>
    <property type="match status" value="1"/>
</dbReference>
<dbReference type="Pfam" id="PF02801">
    <property type="entry name" value="Ketoacyl-synt_C"/>
    <property type="match status" value="1"/>
</dbReference>
<dbReference type="InterPro" id="IPR002364">
    <property type="entry name" value="Quin_OxRdtase/zeta-crystal_CS"/>
</dbReference>
<evidence type="ECO:0000313" key="12">
    <source>
        <dbReference type="EMBL" id="KAE8366954.1"/>
    </source>
</evidence>
<dbReference type="GO" id="GO:0004315">
    <property type="term" value="F:3-oxoacyl-[acyl-carrier-protein] synthase activity"/>
    <property type="evidence" value="ECO:0007669"/>
    <property type="project" value="InterPro"/>
</dbReference>
<dbReference type="GO" id="GO:0031177">
    <property type="term" value="F:phosphopantetheine binding"/>
    <property type="evidence" value="ECO:0007669"/>
    <property type="project" value="InterPro"/>
</dbReference>
<feature type="region of interest" description="C-terminal hotdog fold" evidence="8">
    <location>
        <begin position="1100"/>
        <end position="1249"/>
    </location>
</feature>
<evidence type="ECO:0000256" key="7">
    <source>
        <dbReference type="ARBA" id="ARBA00023315"/>
    </source>
</evidence>
<dbReference type="Gene3D" id="3.90.180.10">
    <property type="entry name" value="Medium-chain alcohol dehydrogenases, catalytic domain"/>
    <property type="match status" value="1"/>
</dbReference>
<keyword evidence="5" id="KW-0560">Oxidoreductase</keyword>
<dbReference type="Pfam" id="PF16197">
    <property type="entry name" value="KAsynt_C_assoc"/>
    <property type="match status" value="1"/>
</dbReference>
<dbReference type="Pfam" id="PF21089">
    <property type="entry name" value="PKS_DH_N"/>
    <property type="match status" value="1"/>
</dbReference>
<dbReference type="SUPFAM" id="SSF52151">
    <property type="entry name" value="FabD/lysophospholipase-like"/>
    <property type="match status" value="1"/>
</dbReference>
<dbReference type="InterPro" id="IPR020843">
    <property type="entry name" value="ER"/>
</dbReference>
<keyword evidence="13" id="KW-1185">Reference proteome</keyword>
<dbReference type="InterPro" id="IPR013154">
    <property type="entry name" value="ADH-like_N"/>
</dbReference>
<evidence type="ECO:0000313" key="13">
    <source>
        <dbReference type="Proteomes" id="UP000326268"/>
    </source>
</evidence>
<dbReference type="InterPro" id="IPR001227">
    <property type="entry name" value="Ac_transferase_dom_sf"/>
</dbReference>
<dbReference type="InterPro" id="IPR014030">
    <property type="entry name" value="Ketoacyl_synth_N"/>
</dbReference>
<keyword evidence="2" id="KW-0597">Phosphoprotein</keyword>
<evidence type="ECO:0000256" key="4">
    <source>
        <dbReference type="ARBA" id="ARBA00022857"/>
    </source>
</evidence>
<reference evidence="12 13" key="1">
    <citation type="submission" date="2019-04" db="EMBL/GenBank/DDBJ databases">
        <title>Friends and foes A comparative genomics studyof 23 Aspergillus species from section Flavi.</title>
        <authorList>
            <consortium name="DOE Joint Genome Institute"/>
            <person name="Kjaerbolling I."/>
            <person name="Vesth T."/>
            <person name="Frisvad J.C."/>
            <person name="Nybo J.L."/>
            <person name="Theobald S."/>
            <person name="Kildgaard S."/>
            <person name="Isbrandt T."/>
            <person name="Kuo A."/>
            <person name="Sato A."/>
            <person name="Lyhne E.K."/>
            <person name="Kogle M.E."/>
            <person name="Wiebenga A."/>
            <person name="Kun R.S."/>
            <person name="Lubbers R.J."/>
            <person name="Makela M.R."/>
            <person name="Barry K."/>
            <person name="Chovatia M."/>
            <person name="Clum A."/>
            <person name="Daum C."/>
            <person name="Haridas S."/>
            <person name="He G."/>
            <person name="LaButti K."/>
            <person name="Lipzen A."/>
            <person name="Mondo S."/>
            <person name="Riley R."/>
            <person name="Salamov A."/>
            <person name="Simmons B.A."/>
            <person name="Magnuson J.K."/>
            <person name="Henrissat B."/>
            <person name="Mortensen U.H."/>
            <person name="Larsen T.O."/>
            <person name="Devries R.P."/>
            <person name="Grigoriev I.V."/>
            <person name="Machida M."/>
            <person name="Baker S.E."/>
            <person name="Andersen M.R."/>
        </authorList>
    </citation>
    <scope>NUCLEOTIDE SEQUENCE [LARGE SCALE GENOMIC DNA]</scope>
    <source>
        <strain evidence="12 13">CBS 763.97</strain>
    </source>
</reference>
<feature type="domain" description="Ketosynthase family 3 (KS3)" evidence="10">
    <location>
        <begin position="12"/>
        <end position="408"/>
    </location>
</feature>
<dbReference type="SMART" id="SM00823">
    <property type="entry name" value="PKS_PP"/>
    <property type="match status" value="1"/>
</dbReference>
<dbReference type="GO" id="GO:0006633">
    <property type="term" value="P:fatty acid biosynthetic process"/>
    <property type="evidence" value="ECO:0007669"/>
    <property type="project" value="InterPro"/>
</dbReference>
<name>A0A5N7AAS1_9EURO</name>
<dbReference type="InterPro" id="IPR036736">
    <property type="entry name" value="ACP-like_sf"/>
</dbReference>
<evidence type="ECO:0000256" key="5">
    <source>
        <dbReference type="ARBA" id="ARBA00023002"/>
    </source>
</evidence>
<dbReference type="InterPro" id="IPR014031">
    <property type="entry name" value="Ketoacyl_synth_C"/>
</dbReference>
<dbReference type="GO" id="GO:0044550">
    <property type="term" value="P:secondary metabolite biosynthetic process"/>
    <property type="evidence" value="ECO:0007669"/>
    <property type="project" value="UniProtKB-ARBA"/>
</dbReference>
<evidence type="ECO:0000256" key="2">
    <source>
        <dbReference type="ARBA" id="ARBA00022553"/>
    </source>
</evidence>
<feature type="domain" description="Carrier" evidence="9">
    <location>
        <begin position="2459"/>
        <end position="2536"/>
    </location>
</feature>
<feature type="active site" description="Proton donor; for dehydratase activity" evidence="8">
    <location>
        <position position="1160"/>
    </location>
</feature>
<dbReference type="OrthoDB" id="329835at2759"/>
<dbReference type="SMART" id="SM00826">
    <property type="entry name" value="PKS_DH"/>
    <property type="match status" value="1"/>
</dbReference>
<dbReference type="Pfam" id="PF14765">
    <property type="entry name" value="PS-DH"/>
    <property type="match status" value="1"/>
</dbReference>